<gene>
    <name evidence="1" type="ORF">HEP81_04570</name>
</gene>
<reference evidence="1 2" key="1">
    <citation type="submission" date="2020-04" db="EMBL/GenBank/DDBJ databases">
        <title>Characterization and engineering of Streptomyces griseofuscus DSM40191 as a potential heterologous host for expression of BGCs.</title>
        <authorList>
            <person name="Gren T."/>
            <person name="Whitford C.M."/>
            <person name="Mohite O.S."/>
            <person name="Joergensen T.S."/>
            <person name="Nielsen J.B."/>
            <person name="Lee S.Y."/>
            <person name="Weber T."/>
        </authorList>
    </citation>
    <scope>NUCLEOTIDE SEQUENCE [LARGE SCALE GENOMIC DNA]</scope>
    <source>
        <strain evidence="1 2">DSM 40191</strain>
    </source>
</reference>
<dbReference type="Proteomes" id="UP000516422">
    <property type="component" value="Chromosome"/>
</dbReference>
<dbReference type="EMBL" id="CP051006">
    <property type="protein sequence ID" value="QNT94843.1"/>
    <property type="molecule type" value="Genomic_DNA"/>
</dbReference>
<dbReference type="RefSeq" id="WP_037653703.1">
    <property type="nucleotide sequence ID" value="NZ_CP051006.1"/>
</dbReference>
<name>A0A7H1Q3G3_9ACTN</name>
<sequence length="287" mass="31644">MTRSRAPRPRKDAPRKPNGLDHLAVAADAQTHPGQWLHCNDYRTGQAAEHVVRMIRDGRIRSYQPQAAYETYAAHLAGGNAAVWVRYIIGVETKPMPESLWVRVPDYGSQPGYSGVRIRAVEIYPYCPACGGPRGELRNDRFVRDGVHLVRDAWDNACGHRDTYPGVIAEAHRLSTRRAAGDGRKSLRGVPGGRYEAAVNLLARAVEENVRVSAHTAVELLEEAGHKAAAVEVAAFHRVLMGRSNVSARSALLYLNSQDEEALKTGRAGAWVDGPIRPGNHERGRRR</sequence>
<dbReference type="GeneID" id="91464122"/>
<dbReference type="AlphaFoldDB" id="A0A7H1Q3G3"/>
<evidence type="ECO:0000313" key="2">
    <source>
        <dbReference type="Proteomes" id="UP000516422"/>
    </source>
</evidence>
<proteinExistence type="predicted"/>
<protein>
    <submittedName>
        <fullName evidence="1">Uncharacterized protein</fullName>
    </submittedName>
</protein>
<evidence type="ECO:0000313" key="1">
    <source>
        <dbReference type="EMBL" id="QNT94843.1"/>
    </source>
</evidence>
<dbReference type="KEGG" id="sgf:HEP81_04570"/>
<accession>A0A7H1Q3G3</accession>
<organism evidence="1 2">
    <name type="scientific">Streptomyces griseofuscus</name>
    <dbReference type="NCBI Taxonomy" id="146922"/>
    <lineage>
        <taxon>Bacteria</taxon>
        <taxon>Bacillati</taxon>
        <taxon>Actinomycetota</taxon>
        <taxon>Actinomycetes</taxon>
        <taxon>Kitasatosporales</taxon>
        <taxon>Streptomycetaceae</taxon>
        <taxon>Streptomyces</taxon>
    </lineage>
</organism>